<evidence type="ECO:0000313" key="2">
    <source>
        <dbReference type="Proteomes" id="UP000289323"/>
    </source>
</evidence>
<dbReference type="Gene3D" id="3.30.530.20">
    <property type="match status" value="1"/>
</dbReference>
<protein>
    <submittedName>
        <fullName evidence="1">71837c26-42cd-4a06-9911-6f5630a76e12</fullName>
    </submittedName>
</protein>
<dbReference type="EMBL" id="OUUZ01000001">
    <property type="protein sequence ID" value="SPQ19489.1"/>
    <property type="molecule type" value="Genomic_DNA"/>
</dbReference>
<accession>A0A3S4AK91</accession>
<name>A0A3S4AK91_9PEZI</name>
<gene>
    <name evidence="1" type="ORF">TT172_LOCUS1908</name>
</gene>
<dbReference type="Proteomes" id="UP000289323">
    <property type="component" value="Unassembled WGS sequence"/>
</dbReference>
<sequence length="237" mass="25112">MATPTHAATALSLPGACGPPLPTPSHGPGGTFSITCAARIAATPDACLDVIVSASEYPKWNRFIRKCVIDSTAAADGAKLRLHTPFTFHVWLDPSAPDGAPASATSALEVSVLERIDDDGAASPPPGFPSLPRARAPLAEPRRGWRIAWRPRSSWRNAPLWLLRSERVQELVEVDGGRATQYYCWETFYGPLAPLVRRLTGRQVERGFDAWMEGLRGMVEGAGEGAGAGAGAGASTA</sequence>
<proteinExistence type="predicted"/>
<dbReference type="AlphaFoldDB" id="A0A3S4AK91"/>
<dbReference type="InterPro" id="IPR023393">
    <property type="entry name" value="START-like_dom_sf"/>
</dbReference>
<organism evidence="1 2">
    <name type="scientific">Thermothielavioides terrestris</name>
    <dbReference type="NCBI Taxonomy" id="2587410"/>
    <lineage>
        <taxon>Eukaryota</taxon>
        <taxon>Fungi</taxon>
        <taxon>Dikarya</taxon>
        <taxon>Ascomycota</taxon>
        <taxon>Pezizomycotina</taxon>
        <taxon>Sordariomycetes</taxon>
        <taxon>Sordariomycetidae</taxon>
        <taxon>Sordariales</taxon>
        <taxon>Chaetomiaceae</taxon>
        <taxon>Thermothielavioides</taxon>
    </lineage>
</organism>
<dbReference type="SUPFAM" id="SSF55961">
    <property type="entry name" value="Bet v1-like"/>
    <property type="match status" value="1"/>
</dbReference>
<reference evidence="1 2" key="1">
    <citation type="submission" date="2018-04" db="EMBL/GenBank/DDBJ databases">
        <authorList>
            <person name="Huttner S."/>
            <person name="Dainat J."/>
        </authorList>
    </citation>
    <scope>NUCLEOTIDE SEQUENCE [LARGE SCALE GENOMIC DNA]</scope>
</reference>
<evidence type="ECO:0000313" key="1">
    <source>
        <dbReference type="EMBL" id="SPQ19489.1"/>
    </source>
</evidence>
<dbReference type="CDD" id="cd07822">
    <property type="entry name" value="SRPBCC_4"/>
    <property type="match status" value="1"/>
</dbReference>